<dbReference type="Gene3D" id="3.40.50.1580">
    <property type="entry name" value="Nucleoside phosphorylase domain"/>
    <property type="match status" value="1"/>
</dbReference>
<dbReference type="Gene3D" id="1.25.40.20">
    <property type="entry name" value="Ankyrin repeat-containing domain"/>
    <property type="match status" value="1"/>
</dbReference>
<dbReference type="PROSITE" id="PS50088">
    <property type="entry name" value="ANK_REPEAT"/>
    <property type="match status" value="3"/>
</dbReference>
<dbReference type="PRINTS" id="PR01415">
    <property type="entry name" value="ANKYRIN"/>
</dbReference>
<keyword evidence="2 3" id="KW-0040">ANK repeat</keyword>
<dbReference type="GeneID" id="41967400"/>
<accession>A0A6P8AM95</accession>
<dbReference type="KEGG" id="pgri:PgNI_12550"/>
<dbReference type="InterPro" id="IPR036770">
    <property type="entry name" value="Ankyrin_rpt-contain_sf"/>
</dbReference>
<dbReference type="InterPro" id="IPR050889">
    <property type="entry name" value="Dendritic_Spine_Reg/Scaffold"/>
</dbReference>
<dbReference type="SUPFAM" id="SSF48403">
    <property type="entry name" value="Ankyrin repeat"/>
    <property type="match status" value="1"/>
</dbReference>
<protein>
    <submittedName>
        <fullName evidence="5">Uncharacterized protein</fullName>
    </submittedName>
</protein>
<dbReference type="RefSeq" id="XP_030976018.1">
    <property type="nucleotide sequence ID" value="XM_031132497.1"/>
</dbReference>
<evidence type="ECO:0000313" key="5">
    <source>
        <dbReference type="RefSeq" id="XP_030976018.1"/>
    </source>
</evidence>
<dbReference type="InterPro" id="IPR002110">
    <property type="entry name" value="Ankyrin_rpt"/>
</dbReference>
<evidence type="ECO:0000256" key="1">
    <source>
        <dbReference type="ARBA" id="ARBA00022737"/>
    </source>
</evidence>
<dbReference type="AlphaFoldDB" id="A0A6P8AM95"/>
<dbReference type="PROSITE" id="PS50297">
    <property type="entry name" value="ANK_REP_REGION"/>
    <property type="match status" value="3"/>
</dbReference>
<keyword evidence="4" id="KW-1185">Reference proteome</keyword>
<organism evidence="4 5">
    <name type="scientific">Pyricularia grisea</name>
    <name type="common">Crabgrass-specific blast fungus</name>
    <name type="synonym">Magnaporthe grisea</name>
    <dbReference type="NCBI Taxonomy" id="148305"/>
    <lineage>
        <taxon>Eukaryota</taxon>
        <taxon>Fungi</taxon>
        <taxon>Dikarya</taxon>
        <taxon>Ascomycota</taxon>
        <taxon>Pezizomycotina</taxon>
        <taxon>Sordariomycetes</taxon>
        <taxon>Sordariomycetidae</taxon>
        <taxon>Magnaporthales</taxon>
        <taxon>Pyriculariaceae</taxon>
        <taxon>Pyricularia</taxon>
    </lineage>
</organism>
<keyword evidence="1" id="KW-0677">Repeat</keyword>
<dbReference type="Proteomes" id="UP000515153">
    <property type="component" value="Unplaced"/>
</dbReference>
<dbReference type="SUPFAM" id="SSF53167">
    <property type="entry name" value="Purine and uridine phosphorylases"/>
    <property type="match status" value="1"/>
</dbReference>
<reference evidence="5" key="2">
    <citation type="submission" date="2019-10" db="EMBL/GenBank/DDBJ databases">
        <authorList>
            <consortium name="NCBI Genome Project"/>
        </authorList>
    </citation>
    <scope>NUCLEOTIDE SEQUENCE</scope>
    <source>
        <strain evidence="5">NI907</strain>
    </source>
</reference>
<proteinExistence type="predicted"/>
<feature type="non-terminal residue" evidence="5">
    <location>
        <position position="218"/>
    </location>
</feature>
<sequence>MTDAEYTAATILSHQQITTEENDNNAYVLGSMGAHNVVMAAPGEGRMDIATAASVIGDMVRSFSNLRFILLVGIAGGVPTVRDVRLGDVVVGVPAESEGGVRLRWSGLLLASYLGLELEVDTIADKTDIGTGDNKGMTSLHLASLRGHLEVAQLLIEKGRDVTVANKDGWMPLYCASEGGHLEVAQLLIEKGADVKVANEHGWTPLHIAAAHGQTDSA</sequence>
<evidence type="ECO:0000256" key="2">
    <source>
        <dbReference type="ARBA" id="ARBA00023043"/>
    </source>
</evidence>
<dbReference type="GO" id="GO:0003824">
    <property type="term" value="F:catalytic activity"/>
    <property type="evidence" value="ECO:0007669"/>
    <property type="project" value="InterPro"/>
</dbReference>
<reference evidence="5" key="1">
    <citation type="journal article" date="2019" name="Mol. Biol. Evol.">
        <title>Blast fungal genomes show frequent chromosomal changes, gene gains and losses, and effector gene turnover.</title>
        <authorList>
            <person name="Gomez Luciano L.B."/>
            <person name="Jason Tsai I."/>
            <person name="Chuma I."/>
            <person name="Tosa Y."/>
            <person name="Chen Y.H."/>
            <person name="Li J.Y."/>
            <person name="Li M.Y."/>
            <person name="Jade Lu M.Y."/>
            <person name="Nakayashiki H."/>
            <person name="Li W.H."/>
        </authorList>
    </citation>
    <scope>NUCLEOTIDE SEQUENCE</scope>
    <source>
        <strain evidence="5">NI907</strain>
    </source>
</reference>
<dbReference type="PANTHER" id="PTHR24166:SF48">
    <property type="entry name" value="PROTEIN VAPYRIN"/>
    <property type="match status" value="1"/>
</dbReference>
<feature type="repeat" description="ANK" evidence="3">
    <location>
        <begin position="135"/>
        <end position="167"/>
    </location>
</feature>
<dbReference type="GO" id="GO:0009116">
    <property type="term" value="P:nucleoside metabolic process"/>
    <property type="evidence" value="ECO:0007669"/>
    <property type="project" value="InterPro"/>
</dbReference>
<evidence type="ECO:0000256" key="3">
    <source>
        <dbReference type="PROSITE-ProRule" id="PRU00023"/>
    </source>
</evidence>
<dbReference type="PANTHER" id="PTHR24166">
    <property type="entry name" value="ROLLING PEBBLES, ISOFORM B"/>
    <property type="match status" value="1"/>
</dbReference>
<name>A0A6P8AM95_PYRGI</name>
<dbReference type="Pfam" id="PF12796">
    <property type="entry name" value="Ank_2"/>
    <property type="match status" value="1"/>
</dbReference>
<feature type="repeat" description="ANK" evidence="3">
    <location>
        <begin position="201"/>
        <end position="218"/>
    </location>
</feature>
<dbReference type="InterPro" id="IPR035994">
    <property type="entry name" value="Nucleoside_phosphorylase_sf"/>
</dbReference>
<reference evidence="5" key="3">
    <citation type="submission" date="2025-08" db="UniProtKB">
        <authorList>
            <consortium name="RefSeq"/>
        </authorList>
    </citation>
    <scope>IDENTIFICATION</scope>
    <source>
        <strain evidence="5">NI907</strain>
    </source>
</reference>
<feature type="repeat" description="ANK" evidence="3">
    <location>
        <begin position="168"/>
        <end position="200"/>
    </location>
</feature>
<dbReference type="SMART" id="SM00248">
    <property type="entry name" value="ANK"/>
    <property type="match status" value="2"/>
</dbReference>
<evidence type="ECO:0000313" key="4">
    <source>
        <dbReference type="Proteomes" id="UP000515153"/>
    </source>
</evidence>
<gene>
    <name evidence="5" type="ORF">PgNI_12550</name>
</gene>